<dbReference type="InterPro" id="IPR030395">
    <property type="entry name" value="GP_PDE_dom"/>
</dbReference>
<feature type="signal peptide" evidence="7">
    <location>
        <begin position="1"/>
        <end position="20"/>
    </location>
</feature>
<dbReference type="PANTHER" id="PTHR43620">
    <property type="entry name" value="GLYCEROPHOSPHORYL DIESTER PHOSPHODIESTERASE"/>
    <property type="match status" value="1"/>
</dbReference>
<name>A0ABY4S076_AQUTE</name>
<evidence type="ECO:0000256" key="6">
    <source>
        <dbReference type="ARBA" id="ARBA00047512"/>
    </source>
</evidence>
<feature type="domain" description="GP-PDE" evidence="8">
    <location>
        <begin position="34"/>
        <end position="374"/>
    </location>
</feature>
<keyword evidence="5" id="KW-0378">Hydrolase</keyword>
<reference evidence="9" key="1">
    <citation type="submission" date="2022-05" db="EMBL/GenBank/DDBJ databases">
        <title>An RpoN-dependent PEP-CTERM gene is involved in floc formation of an Aquincola tertiaricarbonis strain.</title>
        <authorList>
            <person name="Qiu D."/>
            <person name="Xia M."/>
        </authorList>
    </citation>
    <scope>NUCLEOTIDE SEQUENCE</scope>
    <source>
        <strain evidence="9">RN12</strain>
    </source>
</reference>
<gene>
    <name evidence="9" type="ORF">MW290_09430</name>
</gene>
<dbReference type="SUPFAM" id="SSF51695">
    <property type="entry name" value="PLC-like phosphodiesterases"/>
    <property type="match status" value="1"/>
</dbReference>
<dbReference type="PANTHER" id="PTHR43620:SF7">
    <property type="entry name" value="GLYCEROPHOSPHODIESTER PHOSPHODIESTERASE GDPD5-RELATED"/>
    <property type="match status" value="1"/>
</dbReference>
<comment type="catalytic activity">
    <reaction evidence="6">
        <text>a sn-glycero-3-phosphodiester + H2O = an alcohol + sn-glycerol 3-phosphate + H(+)</text>
        <dbReference type="Rhea" id="RHEA:12969"/>
        <dbReference type="ChEBI" id="CHEBI:15377"/>
        <dbReference type="ChEBI" id="CHEBI:15378"/>
        <dbReference type="ChEBI" id="CHEBI:30879"/>
        <dbReference type="ChEBI" id="CHEBI:57597"/>
        <dbReference type="ChEBI" id="CHEBI:83408"/>
        <dbReference type="EC" id="3.1.4.46"/>
    </reaction>
</comment>
<evidence type="ECO:0000256" key="1">
    <source>
        <dbReference type="ARBA" id="ARBA00007277"/>
    </source>
</evidence>
<evidence type="ECO:0000256" key="3">
    <source>
        <dbReference type="ARBA" id="ARBA00022729"/>
    </source>
</evidence>
<organism evidence="9 10">
    <name type="scientific">Aquincola tertiaricarbonis</name>
    <dbReference type="NCBI Taxonomy" id="391953"/>
    <lineage>
        <taxon>Bacteria</taxon>
        <taxon>Pseudomonadati</taxon>
        <taxon>Pseudomonadota</taxon>
        <taxon>Betaproteobacteria</taxon>
        <taxon>Burkholderiales</taxon>
        <taxon>Sphaerotilaceae</taxon>
        <taxon>Aquincola</taxon>
    </lineage>
</organism>
<evidence type="ECO:0000259" key="8">
    <source>
        <dbReference type="PROSITE" id="PS51704"/>
    </source>
</evidence>
<dbReference type="EC" id="3.1.4.46" evidence="2"/>
<dbReference type="EMBL" id="CP097635">
    <property type="protein sequence ID" value="URI06148.1"/>
    <property type="molecule type" value="Genomic_DNA"/>
</dbReference>
<evidence type="ECO:0000256" key="7">
    <source>
        <dbReference type="SAM" id="SignalP"/>
    </source>
</evidence>
<dbReference type="Pfam" id="PF03009">
    <property type="entry name" value="GDPD"/>
    <property type="match status" value="1"/>
</dbReference>
<dbReference type="Proteomes" id="UP001056201">
    <property type="component" value="Chromosome 1"/>
</dbReference>
<protein>
    <recommendedName>
        <fullName evidence="2">glycerophosphodiester phosphodiesterase</fullName>
        <ecNumber evidence="2">3.1.4.46</ecNumber>
    </recommendedName>
</protein>
<evidence type="ECO:0000313" key="9">
    <source>
        <dbReference type="EMBL" id="URI06148.1"/>
    </source>
</evidence>
<comment type="similarity">
    <text evidence="1">Belongs to the glycerophosphoryl diester phosphodiesterase family.</text>
</comment>
<feature type="chain" id="PRO_5045778889" description="glycerophosphodiester phosphodiesterase" evidence="7">
    <location>
        <begin position="21"/>
        <end position="378"/>
    </location>
</feature>
<dbReference type="Gene3D" id="3.20.20.190">
    <property type="entry name" value="Phosphatidylinositol (PI) phosphodiesterase"/>
    <property type="match status" value="1"/>
</dbReference>
<dbReference type="InterPro" id="IPR017946">
    <property type="entry name" value="PLC-like_Pdiesterase_TIM-brl"/>
</dbReference>
<evidence type="ECO:0000256" key="2">
    <source>
        <dbReference type="ARBA" id="ARBA00012247"/>
    </source>
</evidence>
<dbReference type="RefSeq" id="WP_250194412.1">
    <property type="nucleotide sequence ID" value="NZ_CP097635.1"/>
</dbReference>
<accession>A0ABY4S076</accession>
<dbReference type="PROSITE" id="PS51704">
    <property type="entry name" value="GP_PDE"/>
    <property type="match status" value="1"/>
</dbReference>
<keyword evidence="3 7" id="KW-0732">Signal</keyword>
<sequence length="378" mass="41017">MKWRLMAAAAAAVMMLQACGNDDDNWSTLNGEPTLVIGHRGASGLRPEHTLESYQLAIDQGADFIEPDLVLTSDGEMVARHEPVLDGTTDVATKFGPERMRTRLLDGVSTTAYWASDFTLAEIKTLRAVQSRAGRSKAYDGLYTIPTLAEVIALAKSAAASTGRSIGIYPEIKHSTFHAGLFGANVFEDKLVAALHTAWGNSKSAPVFIQSFEVSNLQYLRTKTAIRLVQLIDADDVNADGSLSLVAPYRQPYDFVVKGDARLFSDLLTPAGLDFVKTYADAIGPWKPYLVKTVNDGVERTGDTTLTVNDRRVDGSTGVVEAAHARGLLVHTWTFRDDSGVYGFKDPQAEIAYYMKLGLDGIFTDFPATGVAARKTVD</sequence>
<evidence type="ECO:0000313" key="10">
    <source>
        <dbReference type="Proteomes" id="UP001056201"/>
    </source>
</evidence>
<evidence type="ECO:0000256" key="5">
    <source>
        <dbReference type="ARBA" id="ARBA00022801"/>
    </source>
</evidence>
<proteinExistence type="inferred from homology"/>
<keyword evidence="4" id="KW-0319">Glycerol metabolism</keyword>
<dbReference type="CDD" id="cd08602">
    <property type="entry name" value="GDPD_ScGlpQ1_like"/>
    <property type="match status" value="1"/>
</dbReference>
<keyword evidence="10" id="KW-1185">Reference proteome</keyword>
<evidence type="ECO:0000256" key="4">
    <source>
        <dbReference type="ARBA" id="ARBA00022798"/>
    </source>
</evidence>
<dbReference type="PROSITE" id="PS51257">
    <property type="entry name" value="PROKAR_LIPOPROTEIN"/>
    <property type="match status" value="1"/>
</dbReference>